<dbReference type="Proteomes" id="UP000824246">
    <property type="component" value="Unassembled WGS sequence"/>
</dbReference>
<evidence type="ECO:0000313" key="2">
    <source>
        <dbReference type="EMBL" id="HIX44894.1"/>
    </source>
</evidence>
<dbReference type="Pfam" id="PF13508">
    <property type="entry name" value="Acetyltransf_7"/>
    <property type="match status" value="1"/>
</dbReference>
<reference evidence="2" key="2">
    <citation type="submission" date="2021-04" db="EMBL/GenBank/DDBJ databases">
        <authorList>
            <person name="Gilroy R."/>
        </authorList>
    </citation>
    <scope>NUCLEOTIDE SEQUENCE</scope>
    <source>
        <strain evidence="2">ChiHjej12B11-16260</strain>
    </source>
</reference>
<evidence type="ECO:0000313" key="3">
    <source>
        <dbReference type="Proteomes" id="UP000824246"/>
    </source>
</evidence>
<accession>A0A9D1VPY6</accession>
<dbReference type="PROSITE" id="PS51186">
    <property type="entry name" value="GNAT"/>
    <property type="match status" value="1"/>
</dbReference>
<dbReference type="SUPFAM" id="SSF55729">
    <property type="entry name" value="Acyl-CoA N-acyltransferases (Nat)"/>
    <property type="match status" value="1"/>
</dbReference>
<dbReference type="Gene3D" id="3.40.630.30">
    <property type="match status" value="1"/>
</dbReference>
<dbReference type="AlphaFoldDB" id="A0A9D1VPY6"/>
<reference evidence="2" key="1">
    <citation type="journal article" date="2021" name="PeerJ">
        <title>Extensive microbial diversity within the chicken gut microbiome revealed by metagenomics and culture.</title>
        <authorList>
            <person name="Gilroy R."/>
            <person name="Ravi A."/>
            <person name="Getino M."/>
            <person name="Pursley I."/>
            <person name="Horton D.L."/>
            <person name="Alikhan N.F."/>
            <person name="Baker D."/>
            <person name="Gharbi K."/>
            <person name="Hall N."/>
            <person name="Watson M."/>
            <person name="Adriaenssens E.M."/>
            <person name="Foster-Nyarko E."/>
            <person name="Jarju S."/>
            <person name="Secka A."/>
            <person name="Antonio M."/>
            <person name="Oren A."/>
            <person name="Chaudhuri R.R."/>
            <person name="La Ragione R."/>
            <person name="Hildebrand F."/>
            <person name="Pallen M.J."/>
        </authorList>
    </citation>
    <scope>NUCLEOTIDE SEQUENCE</scope>
    <source>
        <strain evidence="2">ChiHjej12B11-16260</strain>
    </source>
</reference>
<comment type="caution">
    <text evidence="2">The sequence shown here is derived from an EMBL/GenBank/DDBJ whole genome shotgun (WGS) entry which is preliminary data.</text>
</comment>
<name>A0A9D1VPY6_9BACT</name>
<dbReference type="InterPro" id="IPR016181">
    <property type="entry name" value="Acyl_CoA_acyltransferase"/>
</dbReference>
<organism evidence="2 3">
    <name type="scientific">Candidatus Barnesiella excrementipullorum</name>
    <dbReference type="NCBI Taxonomy" id="2838479"/>
    <lineage>
        <taxon>Bacteria</taxon>
        <taxon>Pseudomonadati</taxon>
        <taxon>Bacteroidota</taxon>
        <taxon>Bacteroidia</taxon>
        <taxon>Bacteroidales</taxon>
        <taxon>Barnesiellaceae</taxon>
        <taxon>Barnesiella</taxon>
    </lineage>
</organism>
<sequence length="191" mass="22061">MIQTRCADIQNEDLTHIRELYETAFPVDERREWTALLSLCRNRSHFSLHIIYDDDRQVGFITVWQWDGWRYIEHFAVDASCRGKGIGADVLRAFLAEESSPVVLEVEIPSDEISRRRVEFYRRLGFELHDSFSYTQPPYGEGRKALPMFLMTCGVPSGTDLQAVADLLYRDVYGVKEPHIEKNEAPAEGKC</sequence>
<feature type="domain" description="N-acetyltransferase" evidence="1">
    <location>
        <begin position="2"/>
        <end position="153"/>
    </location>
</feature>
<dbReference type="GO" id="GO:0016747">
    <property type="term" value="F:acyltransferase activity, transferring groups other than amino-acyl groups"/>
    <property type="evidence" value="ECO:0007669"/>
    <property type="project" value="InterPro"/>
</dbReference>
<protein>
    <submittedName>
        <fullName evidence="2">GNAT family N-acetyltransferase</fullName>
    </submittedName>
</protein>
<evidence type="ECO:0000259" key="1">
    <source>
        <dbReference type="PROSITE" id="PS51186"/>
    </source>
</evidence>
<proteinExistence type="predicted"/>
<dbReference type="CDD" id="cd04301">
    <property type="entry name" value="NAT_SF"/>
    <property type="match status" value="1"/>
</dbReference>
<dbReference type="EMBL" id="DXFB01000039">
    <property type="protein sequence ID" value="HIX44894.1"/>
    <property type="molecule type" value="Genomic_DNA"/>
</dbReference>
<dbReference type="InterPro" id="IPR000182">
    <property type="entry name" value="GNAT_dom"/>
</dbReference>
<gene>
    <name evidence="2" type="ORF">H9982_01600</name>
</gene>